<evidence type="ECO:0000256" key="3">
    <source>
        <dbReference type="ARBA" id="ARBA00022475"/>
    </source>
</evidence>
<feature type="transmembrane region" description="Helical" evidence="7">
    <location>
        <begin position="184"/>
        <end position="204"/>
    </location>
</feature>
<proteinExistence type="inferred from homology"/>
<dbReference type="InterPro" id="IPR002010">
    <property type="entry name" value="T3SS_IM_R"/>
</dbReference>
<keyword evidence="8" id="KW-0282">Flagellum</keyword>
<evidence type="ECO:0000313" key="8">
    <source>
        <dbReference type="EMBL" id="GGD27629.1"/>
    </source>
</evidence>
<dbReference type="EMBL" id="BMJJ01000008">
    <property type="protein sequence ID" value="GGD27629.1"/>
    <property type="molecule type" value="Genomic_DNA"/>
</dbReference>
<reference evidence="8" key="1">
    <citation type="journal article" date="2014" name="Int. J. Syst. Evol. Microbiol.">
        <title>Complete genome sequence of Corynebacterium casei LMG S-19264T (=DSM 44701T), isolated from a smear-ripened cheese.</title>
        <authorList>
            <consortium name="US DOE Joint Genome Institute (JGI-PGF)"/>
            <person name="Walter F."/>
            <person name="Albersmeier A."/>
            <person name="Kalinowski J."/>
            <person name="Ruckert C."/>
        </authorList>
    </citation>
    <scope>NUCLEOTIDE SEQUENCE</scope>
    <source>
        <strain evidence="8">CGMCC 1.15493</strain>
    </source>
</reference>
<dbReference type="AlphaFoldDB" id="A0A916Y392"/>
<keyword evidence="9" id="KW-1185">Reference proteome</keyword>
<dbReference type="GO" id="GO:0005886">
    <property type="term" value="C:plasma membrane"/>
    <property type="evidence" value="ECO:0007669"/>
    <property type="project" value="UniProtKB-SubCell"/>
</dbReference>
<keyword evidence="8" id="KW-0969">Cilium</keyword>
<evidence type="ECO:0000313" key="9">
    <source>
        <dbReference type="Proteomes" id="UP000613160"/>
    </source>
</evidence>
<comment type="subcellular location">
    <subcellularLocation>
        <location evidence="1">Cell membrane</location>
        <topology evidence="1">Multi-pass membrane protein</topology>
    </subcellularLocation>
</comment>
<evidence type="ECO:0000256" key="5">
    <source>
        <dbReference type="ARBA" id="ARBA00022989"/>
    </source>
</evidence>
<organism evidence="8 9">
    <name type="scientific">Aureimonas glaciei</name>
    <dbReference type="NCBI Taxonomy" id="1776957"/>
    <lineage>
        <taxon>Bacteria</taxon>
        <taxon>Pseudomonadati</taxon>
        <taxon>Pseudomonadota</taxon>
        <taxon>Alphaproteobacteria</taxon>
        <taxon>Hyphomicrobiales</taxon>
        <taxon>Aurantimonadaceae</taxon>
        <taxon>Aureimonas</taxon>
    </lineage>
</organism>
<evidence type="ECO:0000256" key="4">
    <source>
        <dbReference type="ARBA" id="ARBA00022692"/>
    </source>
</evidence>
<keyword evidence="5 7" id="KW-1133">Transmembrane helix</keyword>
<keyword evidence="3" id="KW-1003">Cell membrane</keyword>
<comment type="caution">
    <text evidence="8">The sequence shown here is derived from an EMBL/GenBank/DDBJ whole genome shotgun (WGS) entry which is preliminary data.</text>
</comment>
<feature type="transmembrane region" description="Helical" evidence="7">
    <location>
        <begin position="122"/>
        <end position="140"/>
    </location>
</feature>
<feature type="transmembrane region" description="Helical" evidence="7">
    <location>
        <begin position="147"/>
        <end position="164"/>
    </location>
</feature>
<dbReference type="PANTHER" id="PTHR30065:SF1">
    <property type="entry name" value="SURFACE PRESENTATION OF ANTIGENS PROTEIN SPAR"/>
    <property type="match status" value="1"/>
</dbReference>
<dbReference type="PRINTS" id="PR00953">
    <property type="entry name" value="TYPE3IMRPROT"/>
</dbReference>
<comment type="similarity">
    <text evidence="2">Belongs to the FliR/MopE/SpaR family.</text>
</comment>
<sequence>MTEEMTATILSLFLIFCRIGSCLMLLPGYSSVRIPTQIRLFVAFSISLAVSPGILPDMLPLMREAGDDVRLQMIVTEILNGMLIGLLGRVFMIALQFSANFLANAIGMGQAIGSPIDESEPAPAVVSLITMTATVLVFSLNLHVEILRALVASYSAMPVALGFAPRTGLVALTDNLDQTFHLGLRIASPFVIYGVIVNFAIGLANKMTPQIPIYFISMPFVIAGGLVLLAYSIGDYLTIFLAGFQQWVING</sequence>
<protein>
    <submittedName>
        <fullName evidence="8">Flagellar biosynthesis protein FliR</fullName>
    </submittedName>
</protein>
<dbReference type="Pfam" id="PF01311">
    <property type="entry name" value="Bac_export_1"/>
    <property type="match status" value="1"/>
</dbReference>
<feature type="transmembrane region" description="Helical" evidence="7">
    <location>
        <begin position="211"/>
        <end position="233"/>
    </location>
</feature>
<feature type="transmembrane region" description="Helical" evidence="7">
    <location>
        <begin position="79"/>
        <end position="102"/>
    </location>
</feature>
<reference evidence="8" key="2">
    <citation type="submission" date="2020-09" db="EMBL/GenBank/DDBJ databases">
        <authorList>
            <person name="Sun Q."/>
            <person name="Zhou Y."/>
        </authorList>
    </citation>
    <scope>NUCLEOTIDE SEQUENCE</scope>
    <source>
        <strain evidence="8">CGMCC 1.15493</strain>
    </source>
</reference>
<evidence type="ECO:0000256" key="1">
    <source>
        <dbReference type="ARBA" id="ARBA00004651"/>
    </source>
</evidence>
<keyword evidence="4 7" id="KW-0812">Transmembrane</keyword>
<dbReference type="Proteomes" id="UP000613160">
    <property type="component" value="Unassembled WGS sequence"/>
</dbReference>
<gene>
    <name evidence="8" type="primary">fliR</name>
    <name evidence="8" type="ORF">GCM10011335_33430</name>
</gene>
<accession>A0A916Y392</accession>
<dbReference type="PANTHER" id="PTHR30065">
    <property type="entry name" value="FLAGELLAR BIOSYNTHETIC PROTEIN FLIR"/>
    <property type="match status" value="1"/>
</dbReference>
<name>A0A916Y392_9HYPH</name>
<evidence type="ECO:0000256" key="7">
    <source>
        <dbReference type="SAM" id="Phobius"/>
    </source>
</evidence>
<dbReference type="GO" id="GO:0006605">
    <property type="term" value="P:protein targeting"/>
    <property type="evidence" value="ECO:0007669"/>
    <property type="project" value="InterPro"/>
</dbReference>
<dbReference type="RefSeq" id="WP_188852770.1">
    <property type="nucleotide sequence ID" value="NZ_BMJJ01000008.1"/>
</dbReference>
<feature type="transmembrane region" description="Helical" evidence="7">
    <location>
        <begin position="38"/>
        <end position="59"/>
    </location>
</feature>
<evidence type="ECO:0000256" key="6">
    <source>
        <dbReference type="ARBA" id="ARBA00023136"/>
    </source>
</evidence>
<keyword evidence="8" id="KW-0966">Cell projection</keyword>
<keyword evidence="6 7" id="KW-0472">Membrane</keyword>
<evidence type="ECO:0000256" key="2">
    <source>
        <dbReference type="ARBA" id="ARBA00009772"/>
    </source>
</evidence>